<dbReference type="InterPro" id="IPR027417">
    <property type="entry name" value="P-loop_NTPase"/>
</dbReference>
<dbReference type="SUPFAM" id="SSF52540">
    <property type="entry name" value="P-loop containing nucleoside triphosphate hydrolases"/>
    <property type="match status" value="1"/>
</dbReference>
<evidence type="ECO:0000259" key="1">
    <source>
        <dbReference type="PROSITE" id="PS50893"/>
    </source>
</evidence>
<comment type="caution">
    <text evidence="2">The sequence shown here is derived from an EMBL/GenBank/DDBJ whole genome shotgun (WGS) entry which is preliminary data.</text>
</comment>
<name>A0ABS2CR51_9MICO</name>
<keyword evidence="3" id="KW-1185">Reference proteome</keyword>
<evidence type="ECO:0000313" key="2">
    <source>
        <dbReference type="EMBL" id="MBM6402265.1"/>
    </source>
</evidence>
<dbReference type="EMBL" id="JAFDVD010000023">
    <property type="protein sequence ID" value="MBM6402265.1"/>
    <property type="molecule type" value="Genomic_DNA"/>
</dbReference>
<dbReference type="PANTHER" id="PTHR24220">
    <property type="entry name" value="IMPORT ATP-BINDING PROTEIN"/>
    <property type="match status" value="1"/>
</dbReference>
<sequence>MTAGLTVRGVPVQDASGTPVSALDVDVPTGGVVALSGRSADLSAVLAAIAGRAPRPGGSVRLDDADLGLDEPPDRVGWVAADHALVGTLTTLENVVLPLLALRGRPRGGDHWARGQEHLARLGLGEDTWFNLVEQLSGGQHQRVALARALVPLPRLVVLDEPTSELDPVSADLVVAAVREVAARGGCCLLATVDPVLAQACDTCVEV</sequence>
<accession>A0ABS2CR51</accession>
<proteinExistence type="predicted"/>
<dbReference type="InterPro" id="IPR015854">
    <property type="entry name" value="ABC_transpr_LolD-like"/>
</dbReference>
<dbReference type="RefSeq" id="WP_204132738.1">
    <property type="nucleotide sequence ID" value="NZ_JAFDVD010000023.1"/>
</dbReference>
<evidence type="ECO:0000313" key="3">
    <source>
        <dbReference type="Proteomes" id="UP001430172"/>
    </source>
</evidence>
<reference evidence="2" key="1">
    <citation type="submission" date="2021-02" db="EMBL/GenBank/DDBJ databases">
        <title>Phycicoccus sp. MQZ13P-5T, whole genome shotgun sequence.</title>
        <authorList>
            <person name="Tuo L."/>
        </authorList>
    </citation>
    <scope>NUCLEOTIDE SEQUENCE</scope>
    <source>
        <strain evidence="2">MQZ13P-5</strain>
    </source>
</reference>
<organism evidence="2 3">
    <name type="scientific">Phycicoccus sonneratiae</name>
    <dbReference type="NCBI Taxonomy" id="2807628"/>
    <lineage>
        <taxon>Bacteria</taxon>
        <taxon>Bacillati</taxon>
        <taxon>Actinomycetota</taxon>
        <taxon>Actinomycetes</taxon>
        <taxon>Micrococcales</taxon>
        <taxon>Intrasporangiaceae</taxon>
        <taxon>Phycicoccus</taxon>
    </lineage>
</organism>
<feature type="domain" description="ABC transporter" evidence="1">
    <location>
        <begin position="5"/>
        <end position="207"/>
    </location>
</feature>
<dbReference type="Gene3D" id="3.40.50.300">
    <property type="entry name" value="P-loop containing nucleotide triphosphate hydrolases"/>
    <property type="match status" value="1"/>
</dbReference>
<dbReference type="Proteomes" id="UP001430172">
    <property type="component" value="Unassembled WGS sequence"/>
</dbReference>
<dbReference type="InterPro" id="IPR003439">
    <property type="entry name" value="ABC_transporter-like_ATP-bd"/>
</dbReference>
<dbReference type="GO" id="GO:0005524">
    <property type="term" value="F:ATP binding"/>
    <property type="evidence" value="ECO:0007669"/>
    <property type="project" value="UniProtKB-KW"/>
</dbReference>
<keyword evidence="2" id="KW-0547">Nucleotide-binding</keyword>
<gene>
    <name evidence="2" type="ORF">JQN70_17855</name>
</gene>
<dbReference type="Pfam" id="PF00005">
    <property type="entry name" value="ABC_tran"/>
    <property type="match status" value="1"/>
</dbReference>
<protein>
    <submittedName>
        <fullName evidence="2">ATP-binding cassette domain-containing protein</fullName>
    </submittedName>
</protein>
<dbReference type="PROSITE" id="PS50893">
    <property type="entry name" value="ABC_TRANSPORTER_2"/>
    <property type="match status" value="1"/>
</dbReference>
<keyword evidence="2" id="KW-0067">ATP-binding</keyword>